<dbReference type="InterPro" id="IPR019453">
    <property type="entry name" value="VPS39/TGFA1_Znf"/>
</dbReference>
<dbReference type="PANTHER" id="PTHR12894">
    <property type="entry name" value="CNH DOMAIN CONTAINING"/>
    <property type="match status" value="1"/>
</dbReference>
<accession>A0A9Q1CHL8</accession>
<dbReference type="InterPro" id="IPR032914">
    <property type="entry name" value="Vam6/VPS39/TRAP1"/>
</dbReference>
<dbReference type="Proteomes" id="UP001152320">
    <property type="component" value="Chromosome 3"/>
</dbReference>
<dbReference type="GO" id="GO:0034058">
    <property type="term" value="P:endosomal vesicle fusion"/>
    <property type="evidence" value="ECO:0007669"/>
    <property type="project" value="TreeGrafter"/>
</dbReference>
<organism evidence="2 3">
    <name type="scientific">Holothuria leucospilota</name>
    <name type="common">Black long sea cucumber</name>
    <name type="synonym">Mertensiothuria leucospilota</name>
    <dbReference type="NCBI Taxonomy" id="206669"/>
    <lineage>
        <taxon>Eukaryota</taxon>
        <taxon>Metazoa</taxon>
        <taxon>Echinodermata</taxon>
        <taxon>Eleutherozoa</taxon>
        <taxon>Echinozoa</taxon>
        <taxon>Holothuroidea</taxon>
        <taxon>Aspidochirotacea</taxon>
        <taxon>Aspidochirotida</taxon>
        <taxon>Holothuriidae</taxon>
        <taxon>Holothuria</taxon>
    </lineage>
</organism>
<protein>
    <submittedName>
        <fullName evidence="2">Vam6/Vps39-like protein</fullName>
    </submittedName>
</protein>
<evidence type="ECO:0000313" key="2">
    <source>
        <dbReference type="EMBL" id="KAJ8045111.1"/>
    </source>
</evidence>
<gene>
    <name evidence="2" type="ORF">HOLleu_08043</name>
</gene>
<dbReference type="GO" id="GO:0005737">
    <property type="term" value="C:cytoplasm"/>
    <property type="evidence" value="ECO:0007669"/>
    <property type="project" value="TreeGrafter"/>
</dbReference>
<keyword evidence="3" id="KW-1185">Reference proteome</keyword>
<comment type="caution">
    <text evidence="2">The sequence shown here is derived from an EMBL/GenBank/DDBJ whole genome shotgun (WGS) entry which is preliminary data.</text>
</comment>
<dbReference type="AlphaFoldDB" id="A0A9Q1CHL8"/>
<sequence>MGQTLKTLLTRYLKIRELHMHYQSARSVITEDTNCLVCRKRMGNSAFARYPNGVIVHYYCCKDRKICPVDPS</sequence>
<dbReference type="GO" id="GO:0016020">
    <property type="term" value="C:membrane"/>
    <property type="evidence" value="ECO:0007669"/>
    <property type="project" value="TreeGrafter"/>
</dbReference>
<dbReference type="GO" id="GO:0006914">
    <property type="term" value="P:autophagy"/>
    <property type="evidence" value="ECO:0007669"/>
    <property type="project" value="TreeGrafter"/>
</dbReference>
<evidence type="ECO:0000313" key="3">
    <source>
        <dbReference type="Proteomes" id="UP001152320"/>
    </source>
</evidence>
<dbReference type="EMBL" id="JAIZAY010000003">
    <property type="protein sequence ID" value="KAJ8045111.1"/>
    <property type="molecule type" value="Genomic_DNA"/>
</dbReference>
<feature type="domain" description="Vacuolar sorting protein 39/Transforming growth factor beta receptor-associated zinc finger" evidence="1">
    <location>
        <begin position="27"/>
        <end position="63"/>
    </location>
</feature>
<dbReference type="PANTHER" id="PTHR12894:SF49">
    <property type="entry name" value="VAM6_VPS39-LIKE PROTEIN"/>
    <property type="match status" value="1"/>
</dbReference>
<dbReference type="OrthoDB" id="5325112at2759"/>
<reference evidence="2" key="1">
    <citation type="submission" date="2021-10" db="EMBL/GenBank/DDBJ databases">
        <title>Tropical sea cucumber genome reveals ecological adaptation and Cuvierian tubules defense mechanism.</title>
        <authorList>
            <person name="Chen T."/>
        </authorList>
    </citation>
    <scope>NUCLEOTIDE SEQUENCE</scope>
    <source>
        <strain evidence="2">Nanhai2018</strain>
        <tissue evidence="2">Muscle</tissue>
    </source>
</reference>
<dbReference type="Pfam" id="PF10367">
    <property type="entry name" value="zf-Vps39_C"/>
    <property type="match status" value="1"/>
</dbReference>
<name>A0A9Q1CHL8_HOLLE</name>
<proteinExistence type="predicted"/>
<evidence type="ECO:0000259" key="1">
    <source>
        <dbReference type="Pfam" id="PF10367"/>
    </source>
</evidence>